<sequence length="205" mass="23183">MCARAKSSWSTTRGSRRIRPSARRIPRCASLNTSILRGRIRTSTVSPSIRRGSARGNSSRFRPRRKRTWSVPCRIPPCPPRWVTRGRRTFRLSSRSPKTAIWDARLSSLRRIGGRWTSPSSSAHSSEMCAESACCWWMIPSCAARRASISSICSRPLARKRCICASVRRRSCIRAALASIHRPMNSSSARIIPSRRFESLSARIR</sequence>
<protein>
    <submittedName>
        <fullName evidence="2">Uncharacterized protein</fullName>
    </submittedName>
</protein>
<comment type="caution">
    <text evidence="2">The sequence shown here is derived from an EMBL/GenBank/DDBJ whole genome shotgun (WGS) entry which is preliminary data.</text>
</comment>
<proteinExistence type="predicted"/>
<accession>A0A645FRK4</accession>
<gene>
    <name evidence="2" type="ORF">SDC9_164406</name>
</gene>
<organism evidence="2">
    <name type="scientific">bioreactor metagenome</name>
    <dbReference type="NCBI Taxonomy" id="1076179"/>
    <lineage>
        <taxon>unclassified sequences</taxon>
        <taxon>metagenomes</taxon>
        <taxon>ecological metagenomes</taxon>
    </lineage>
</organism>
<dbReference type="AlphaFoldDB" id="A0A645FRK4"/>
<evidence type="ECO:0000256" key="1">
    <source>
        <dbReference type="SAM" id="MobiDB-lite"/>
    </source>
</evidence>
<dbReference type="EMBL" id="VSSQ01064087">
    <property type="protein sequence ID" value="MPN17057.1"/>
    <property type="molecule type" value="Genomic_DNA"/>
</dbReference>
<feature type="region of interest" description="Disordered" evidence="1">
    <location>
        <begin position="43"/>
        <end position="64"/>
    </location>
</feature>
<evidence type="ECO:0000313" key="2">
    <source>
        <dbReference type="EMBL" id="MPN17057.1"/>
    </source>
</evidence>
<feature type="region of interest" description="Disordered" evidence="1">
    <location>
        <begin position="1"/>
        <end position="20"/>
    </location>
</feature>
<reference evidence="2" key="1">
    <citation type="submission" date="2019-08" db="EMBL/GenBank/DDBJ databases">
        <authorList>
            <person name="Kucharzyk K."/>
            <person name="Murdoch R.W."/>
            <person name="Higgins S."/>
            <person name="Loffler F."/>
        </authorList>
    </citation>
    <scope>NUCLEOTIDE SEQUENCE</scope>
</reference>
<name>A0A645FRK4_9ZZZZ</name>